<dbReference type="Pfam" id="PF00005">
    <property type="entry name" value="ABC_tran"/>
    <property type="match status" value="2"/>
</dbReference>
<dbReference type="GO" id="GO:0015749">
    <property type="term" value="P:monosaccharide transmembrane transport"/>
    <property type="evidence" value="ECO:0007669"/>
    <property type="project" value="UniProtKB-ARBA"/>
</dbReference>
<dbReference type="InterPro" id="IPR050107">
    <property type="entry name" value="ABC_carbohydrate_import_ATPase"/>
</dbReference>
<proteinExistence type="inferred from homology"/>
<feature type="domain" description="ABC transporter" evidence="12">
    <location>
        <begin position="7"/>
        <end position="243"/>
    </location>
</feature>
<dbReference type="SUPFAM" id="SSF52540">
    <property type="entry name" value="P-loop containing nucleoside triphosphate hydrolases"/>
    <property type="match status" value="2"/>
</dbReference>
<evidence type="ECO:0000259" key="12">
    <source>
        <dbReference type="PROSITE" id="PS50893"/>
    </source>
</evidence>
<evidence type="ECO:0000313" key="14">
    <source>
        <dbReference type="Proteomes" id="UP000640274"/>
    </source>
</evidence>
<evidence type="ECO:0000256" key="5">
    <source>
        <dbReference type="ARBA" id="ARBA00022597"/>
    </source>
</evidence>
<name>A0A934J637_9BACL</name>
<reference evidence="13" key="1">
    <citation type="submission" date="2020-12" db="EMBL/GenBank/DDBJ databases">
        <authorList>
            <person name="Huq M.A."/>
        </authorList>
    </citation>
    <scope>NUCLEOTIDE SEQUENCE</scope>
    <source>
        <strain evidence="13">MAHUQ-46</strain>
    </source>
</reference>
<keyword evidence="14" id="KW-1185">Reference proteome</keyword>
<accession>A0A934J637</accession>
<dbReference type="SMART" id="SM00382">
    <property type="entry name" value="AAA"/>
    <property type="match status" value="2"/>
</dbReference>
<sequence length="509" mass="56339">MAMTVALEMRGISKAFPGVQALSDVSLTVRRGTVHALMGENGAGKSTLMKCLFGIYKPDEGEIHIQGVKANINNSGDAIQHGISMIHQELHPVQHRSVMENLWLGRFPLRAKLFVNHTKMLRDTVSLFEELGIDVDPKVRIGTLSVSQIQLLEISKAVSYDAKVIVMDEPTSSLTANEAEQLFTIINRLRDRGVSIIYISHKMEEILRISDDVTIMRDGCYIGTWPSSELTTDLIITKMVGRELKERFPERAHTPGEVAMKVEGLTSINPQSFRNVSFELRKGEILGLGGLVGSQRTELVEALFGLRKTAEGTITILGRKATIKSPSDAKRHNLALLTEERRVTGIFPVLSVYENTVIANLGKFQNRIGLLNERKGRLEAEQRVQQLRTKTPTVHTMIRNLSGGNQQKVLLARWLLTEPDILLLDEPTRGIDVGAKFEIYTLITNLAKAGKSILMISSEMPELLGMSDRIMVMSEGKLTGVIEGKAATEQEIMRLAANQPAAATREATE</sequence>
<dbReference type="InterPro" id="IPR003593">
    <property type="entry name" value="AAA+_ATPase"/>
</dbReference>
<evidence type="ECO:0000256" key="4">
    <source>
        <dbReference type="ARBA" id="ARBA00022475"/>
    </source>
</evidence>
<dbReference type="FunFam" id="3.40.50.300:FF:000127">
    <property type="entry name" value="Ribose import ATP-binding protein RbsA"/>
    <property type="match status" value="1"/>
</dbReference>
<evidence type="ECO:0000256" key="8">
    <source>
        <dbReference type="ARBA" id="ARBA00022840"/>
    </source>
</evidence>
<keyword evidence="10 11" id="KW-0472">Membrane</keyword>
<dbReference type="PANTHER" id="PTHR43790:SF7">
    <property type="entry name" value="GALACTOSE_METHYL GALACTOSIDE IMPORT ATP-BINDING PROTEIN MGLA"/>
    <property type="match status" value="1"/>
</dbReference>
<comment type="catalytic activity">
    <reaction evidence="11">
        <text>D-galactose(out) + ATP + H2O = D-galactose(in) + ADP + phosphate + H(+)</text>
        <dbReference type="Rhea" id="RHEA:60156"/>
        <dbReference type="ChEBI" id="CHEBI:4139"/>
        <dbReference type="ChEBI" id="CHEBI:15377"/>
        <dbReference type="ChEBI" id="CHEBI:15378"/>
        <dbReference type="ChEBI" id="CHEBI:30616"/>
        <dbReference type="ChEBI" id="CHEBI:43474"/>
        <dbReference type="ChEBI" id="CHEBI:456216"/>
        <dbReference type="EC" id="7.5.2.11"/>
    </reaction>
</comment>
<dbReference type="PROSITE" id="PS00211">
    <property type="entry name" value="ABC_TRANSPORTER_1"/>
    <property type="match status" value="1"/>
</dbReference>
<dbReference type="RefSeq" id="WP_199019964.1">
    <property type="nucleotide sequence ID" value="NZ_JAELUP010000072.1"/>
</dbReference>
<comment type="function">
    <text evidence="11">Part of an ABC transporter complex involved in carbohydrate import. Could be involved in ribose, galactose and/or methyl galactoside import. Responsible for energy coupling to the transport system.</text>
</comment>
<dbReference type="Proteomes" id="UP000640274">
    <property type="component" value="Unassembled WGS sequence"/>
</dbReference>
<dbReference type="InterPro" id="IPR003439">
    <property type="entry name" value="ABC_transporter-like_ATP-bd"/>
</dbReference>
<dbReference type="GO" id="GO:0005524">
    <property type="term" value="F:ATP binding"/>
    <property type="evidence" value="ECO:0007669"/>
    <property type="project" value="UniProtKB-UniRule"/>
</dbReference>
<keyword evidence="9 11" id="KW-1278">Translocase</keyword>
<evidence type="ECO:0000256" key="11">
    <source>
        <dbReference type="RuleBase" id="RU367029"/>
    </source>
</evidence>
<dbReference type="EC" id="7.5.2.11" evidence="11"/>
<dbReference type="GO" id="GO:0005886">
    <property type="term" value="C:plasma membrane"/>
    <property type="evidence" value="ECO:0007669"/>
    <property type="project" value="UniProtKB-SubCell"/>
</dbReference>
<keyword evidence="4 11" id="KW-1003">Cell membrane</keyword>
<gene>
    <name evidence="13" type="ORF">JFN88_14225</name>
</gene>
<dbReference type="CDD" id="cd03216">
    <property type="entry name" value="ABC_Carb_Monos_I"/>
    <property type="match status" value="1"/>
</dbReference>
<keyword evidence="7 11" id="KW-0547">Nucleotide-binding</keyword>
<comment type="similarity">
    <text evidence="11">Belongs to the ABC transporter superfamily.</text>
</comment>
<keyword evidence="3 11" id="KW-0813">Transport</keyword>
<comment type="caution">
    <text evidence="13">The sequence shown here is derived from an EMBL/GenBank/DDBJ whole genome shotgun (WGS) entry which is preliminary data.</text>
</comment>
<evidence type="ECO:0000256" key="3">
    <source>
        <dbReference type="ARBA" id="ARBA00022448"/>
    </source>
</evidence>
<keyword evidence="8 11" id="KW-0067">ATP-binding</keyword>
<dbReference type="Gene3D" id="3.40.50.300">
    <property type="entry name" value="P-loop containing nucleotide triphosphate hydrolases"/>
    <property type="match status" value="2"/>
</dbReference>
<dbReference type="InterPro" id="IPR017871">
    <property type="entry name" value="ABC_transporter-like_CS"/>
</dbReference>
<dbReference type="InterPro" id="IPR027417">
    <property type="entry name" value="P-loop_NTPase"/>
</dbReference>
<evidence type="ECO:0000256" key="9">
    <source>
        <dbReference type="ARBA" id="ARBA00022967"/>
    </source>
</evidence>
<feature type="domain" description="ABC transporter" evidence="12">
    <location>
        <begin position="258"/>
        <end position="500"/>
    </location>
</feature>
<keyword evidence="5 11" id="KW-0762">Sugar transport</keyword>
<dbReference type="GO" id="GO:0043211">
    <property type="term" value="F:ABC-type carbohydrate transporter activity"/>
    <property type="evidence" value="ECO:0007669"/>
    <property type="project" value="UniProtKB-UniRule"/>
</dbReference>
<dbReference type="EMBL" id="JAELUP010000072">
    <property type="protein sequence ID" value="MBJ6362419.1"/>
    <property type="molecule type" value="Genomic_DNA"/>
</dbReference>
<dbReference type="AlphaFoldDB" id="A0A934J637"/>
<protein>
    <recommendedName>
        <fullName evidence="11">Ribose/galactose/methyl galactoside import ATP-binding protein</fullName>
        <ecNumber evidence="11">7.5.2.11</ecNumber>
    </recommendedName>
</protein>
<evidence type="ECO:0000256" key="6">
    <source>
        <dbReference type="ARBA" id="ARBA00022737"/>
    </source>
</evidence>
<dbReference type="GO" id="GO:0016887">
    <property type="term" value="F:ATP hydrolysis activity"/>
    <property type="evidence" value="ECO:0007669"/>
    <property type="project" value="InterPro"/>
</dbReference>
<keyword evidence="6" id="KW-0677">Repeat</keyword>
<dbReference type="FunFam" id="3.40.50.300:FF:000126">
    <property type="entry name" value="Galactose/methyl galactoside import ATP-binding protein MglA"/>
    <property type="match status" value="1"/>
</dbReference>
<dbReference type="PANTHER" id="PTHR43790">
    <property type="entry name" value="CARBOHYDRATE TRANSPORT ATP-BINDING PROTEIN MG119-RELATED"/>
    <property type="match status" value="1"/>
</dbReference>
<dbReference type="PROSITE" id="PS50893">
    <property type="entry name" value="ABC_TRANSPORTER_2"/>
    <property type="match status" value="2"/>
</dbReference>
<evidence type="ECO:0000313" key="13">
    <source>
        <dbReference type="EMBL" id="MBJ6362419.1"/>
    </source>
</evidence>
<evidence type="ECO:0000256" key="7">
    <source>
        <dbReference type="ARBA" id="ARBA00022741"/>
    </source>
</evidence>
<evidence type="ECO:0000256" key="1">
    <source>
        <dbReference type="ARBA" id="ARBA00004202"/>
    </source>
</evidence>
<evidence type="ECO:0000256" key="2">
    <source>
        <dbReference type="ARBA" id="ARBA00004533"/>
    </source>
</evidence>
<comment type="subcellular location">
    <subcellularLocation>
        <location evidence="2">Cell inner membrane</location>
    </subcellularLocation>
    <subcellularLocation>
        <location evidence="1 11">Cell membrane</location>
        <topology evidence="1 11">Peripheral membrane protein</topology>
    </subcellularLocation>
</comment>
<dbReference type="CDD" id="cd03215">
    <property type="entry name" value="ABC_Carb_Monos_II"/>
    <property type="match status" value="1"/>
</dbReference>
<organism evidence="13 14">
    <name type="scientific">Paenibacillus roseus</name>
    <dbReference type="NCBI Taxonomy" id="2798579"/>
    <lineage>
        <taxon>Bacteria</taxon>
        <taxon>Bacillati</taxon>
        <taxon>Bacillota</taxon>
        <taxon>Bacilli</taxon>
        <taxon>Bacillales</taxon>
        <taxon>Paenibacillaceae</taxon>
        <taxon>Paenibacillus</taxon>
    </lineage>
</organism>
<evidence type="ECO:0000256" key="10">
    <source>
        <dbReference type="ARBA" id="ARBA00023136"/>
    </source>
</evidence>